<accession>A0ABP8LJA7</accession>
<dbReference type="PRINTS" id="PR00469">
    <property type="entry name" value="PNDRDTASEII"/>
</dbReference>
<keyword evidence="2" id="KW-0560">Oxidoreductase</keyword>
<dbReference type="Gene3D" id="3.50.50.60">
    <property type="entry name" value="FAD/NAD(P)-binding domain"/>
    <property type="match status" value="1"/>
</dbReference>
<dbReference type="PANTHER" id="PTHR48105">
    <property type="entry name" value="THIOREDOXIN REDUCTASE 1-RELATED-RELATED"/>
    <property type="match status" value="1"/>
</dbReference>
<evidence type="ECO:0000313" key="3">
    <source>
        <dbReference type="EMBL" id="GAA4430111.1"/>
    </source>
</evidence>
<sequence>MDNILDIFIIGAGPIGLACGLEAQRAGLSYLIIDKGTLVNSIYHYPLNMTFFSTSDRLEIGGIPFVSIHPKPNRMEAMEYYRRVADSQQLKVQLFEEVRHLEQEGELYRISTSKGTYMARHVIIAVGFYGLPNMLHIPGEDLPKVRHYYFDPHYYFRQKVVVIGANNSSADAGLETWRKGADVTLVVRQPTLGSIKYWTKPDLENRIKEGSIKCYFSSSLTEIREREVDIQTPEGKITIENDFVLAMTGYQPDFSFLQKIGVRLSDDEKCYPQHDPETMETNLPHVYLAGVICGGMDTHVWFIENSREHAVKIVKHIARKARAEEQHPQI</sequence>
<reference evidence="4" key="1">
    <citation type="journal article" date="2019" name="Int. J. Syst. Evol. Microbiol.">
        <title>The Global Catalogue of Microorganisms (GCM) 10K type strain sequencing project: providing services to taxonomists for standard genome sequencing and annotation.</title>
        <authorList>
            <consortium name="The Broad Institute Genomics Platform"/>
            <consortium name="The Broad Institute Genome Sequencing Center for Infectious Disease"/>
            <person name="Wu L."/>
            <person name="Ma J."/>
        </authorList>
    </citation>
    <scope>NUCLEOTIDE SEQUENCE [LARGE SCALE GENOMIC DNA]</scope>
    <source>
        <strain evidence="4">JCM 17926</strain>
    </source>
</reference>
<dbReference type="InterPro" id="IPR023856">
    <property type="entry name" value="Bdr"/>
</dbReference>
<keyword evidence="1" id="KW-0285">Flavoprotein</keyword>
<protein>
    <submittedName>
        <fullName evidence="3">YpdA family putative bacillithiol disulfide reductase</fullName>
    </submittedName>
</protein>
<evidence type="ECO:0000313" key="4">
    <source>
        <dbReference type="Proteomes" id="UP001500552"/>
    </source>
</evidence>
<gene>
    <name evidence="3" type="ORF">GCM10023188_16360</name>
</gene>
<dbReference type="InterPro" id="IPR036188">
    <property type="entry name" value="FAD/NAD-bd_sf"/>
</dbReference>
<dbReference type="PRINTS" id="PR00368">
    <property type="entry name" value="FADPNR"/>
</dbReference>
<organism evidence="3 4">
    <name type="scientific">Pontibacter saemangeumensis</name>
    <dbReference type="NCBI Taxonomy" id="1084525"/>
    <lineage>
        <taxon>Bacteria</taxon>
        <taxon>Pseudomonadati</taxon>
        <taxon>Bacteroidota</taxon>
        <taxon>Cytophagia</taxon>
        <taxon>Cytophagales</taxon>
        <taxon>Hymenobacteraceae</taxon>
        <taxon>Pontibacter</taxon>
    </lineage>
</organism>
<proteinExistence type="predicted"/>
<dbReference type="Pfam" id="PF13738">
    <property type="entry name" value="Pyr_redox_3"/>
    <property type="match status" value="1"/>
</dbReference>
<name>A0ABP8LJA7_9BACT</name>
<evidence type="ECO:0000256" key="1">
    <source>
        <dbReference type="ARBA" id="ARBA00022630"/>
    </source>
</evidence>
<comment type="caution">
    <text evidence="3">The sequence shown here is derived from an EMBL/GenBank/DDBJ whole genome shotgun (WGS) entry which is preliminary data.</text>
</comment>
<evidence type="ECO:0000256" key="2">
    <source>
        <dbReference type="ARBA" id="ARBA00023002"/>
    </source>
</evidence>
<dbReference type="NCBIfam" id="TIGR04018">
    <property type="entry name" value="Bthiol_YpdA"/>
    <property type="match status" value="1"/>
</dbReference>
<dbReference type="InterPro" id="IPR050097">
    <property type="entry name" value="Ferredoxin-NADP_redctase_2"/>
</dbReference>
<dbReference type="SUPFAM" id="SSF51905">
    <property type="entry name" value="FAD/NAD(P)-binding domain"/>
    <property type="match status" value="1"/>
</dbReference>
<dbReference type="EMBL" id="BAABHC010000006">
    <property type="protein sequence ID" value="GAA4430111.1"/>
    <property type="molecule type" value="Genomic_DNA"/>
</dbReference>
<keyword evidence="4" id="KW-1185">Reference proteome</keyword>
<dbReference type="Proteomes" id="UP001500552">
    <property type="component" value="Unassembled WGS sequence"/>
</dbReference>